<name>A0ACB9Y987_PLABR</name>
<keyword evidence="2" id="KW-1185">Reference proteome</keyword>
<accession>A0ACB9Y987</accession>
<sequence length="927" mass="110799">MIVNANFTANEVSIEHICKLIGKEDVENISADEQKKIISFILNFYKTCKSFTIKEIENLKNFLKLVINKFKEGKNSFFEDLLLINFENASSSFINAKVNDDTSSYTDNVRQYFLSIFDLSVYLKGRESRPHHIIRAVVNYLRLFLLNALKMIRSNYCAKFYCQIISEGNILETLNNFYSNNEIADMVIIYCFLLLTGHKEFDKDVIKCRILKEFTSPLISSNVIIKNYYLILQILINLISRNGKNMKFLINNDEVVLLNNIVEKIYNHVKKGIFDFTCVNLLKLFAYLIEGRSNIIDSLLTASGNEHLTRYEQKQEERKKQQKEQPTQDLYISFFENTNKIVDCVECLIKADKICNVIKDKGDLFYDFLCILFCVLKRILDVILSLRVSKIGKSESDIYSIEREKKEINEQREELLIRSILNLSLNFLVHNSYVLPGEKKMLHLLCMDLVIGVSSSYYSELLNHKNVLVRVIAEMDKVKERGDEYNNYLYVKFFEIIFYMSVHNEQVCKEYFNKEFILQVENKIYQLDKIRNSEDLKEREGMNSLKIYYFGILYIYIKLNLEIKEKDFLVPFVNYVILKELTEKSFLLQNELYYLLFLQFLNISFLCNLYDFKKFVQNDSFVDLMKVCRGSTLRVKTSILNLLLRWLERKDFSDTLKWHVRKNKLIFTILFEYWRVVQATEEGTDLPSLDAPEEYNNERYMIYEIFKILTNNFTKYLNYFCENDEILNIFKCIILFEEKNILGIYASIDEQIEVLESDKSKLRNKIKLYNEKIEHIERRLLTIVELNYEKEVKDLESYYNSNENSSRICLFDRDSYYQFDTLEFYEILFGVILFDNIDLIFFDYIDLIFFDYIDLIFFDYIDLIFFDYIDLIFFDYIDLIFFDYIDLIFFDYIDLIFFDYIDLIFFDYIDLILFNGIYFSVIYLIVI</sequence>
<gene>
    <name evidence="1" type="ORF">MKS88_003032</name>
</gene>
<dbReference type="Proteomes" id="UP001056978">
    <property type="component" value="Chromosome 9"/>
</dbReference>
<proteinExistence type="predicted"/>
<reference evidence="1" key="1">
    <citation type="submission" date="2022-06" db="EMBL/GenBank/DDBJ databases">
        <title>The First Complete Genome of the Simian Malaria Parasite Plasmodium brasilianum.</title>
        <authorList>
            <person name="Bajic M."/>
            <person name="Ravishankar S."/>
        </authorList>
    </citation>
    <scope>NUCLEOTIDE SEQUENCE</scope>
    <source>
        <strain evidence="1">Bolivian I</strain>
    </source>
</reference>
<protein>
    <submittedName>
        <fullName evidence="1">Uncharacterized protein</fullName>
    </submittedName>
</protein>
<organism evidence="1 2">
    <name type="scientific">Plasmodium brasilianum</name>
    <dbReference type="NCBI Taxonomy" id="5824"/>
    <lineage>
        <taxon>Eukaryota</taxon>
        <taxon>Sar</taxon>
        <taxon>Alveolata</taxon>
        <taxon>Apicomplexa</taxon>
        <taxon>Aconoidasida</taxon>
        <taxon>Haemosporida</taxon>
        <taxon>Plasmodiidae</taxon>
        <taxon>Plasmodium</taxon>
        <taxon>Plasmodium (Plasmodium)</taxon>
    </lineage>
</organism>
<evidence type="ECO:0000313" key="1">
    <source>
        <dbReference type="EMBL" id="KAI4838549.1"/>
    </source>
</evidence>
<comment type="caution">
    <text evidence="1">The sequence shown here is derived from an EMBL/GenBank/DDBJ whole genome shotgun (WGS) entry which is preliminary data.</text>
</comment>
<dbReference type="EMBL" id="CM043777">
    <property type="protein sequence ID" value="KAI4838549.1"/>
    <property type="molecule type" value="Genomic_DNA"/>
</dbReference>
<evidence type="ECO:0000313" key="2">
    <source>
        <dbReference type="Proteomes" id="UP001056978"/>
    </source>
</evidence>